<dbReference type="AlphaFoldDB" id="A0A8H7J9U4"/>
<feature type="region of interest" description="Disordered" evidence="1">
    <location>
        <begin position="1"/>
        <end position="36"/>
    </location>
</feature>
<dbReference type="Proteomes" id="UP000651452">
    <property type="component" value="Unassembled WGS sequence"/>
</dbReference>
<keyword evidence="3" id="KW-1185">Reference proteome</keyword>
<dbReference type="EMBL" id="RZGK01000003">
    <property type="protein sequence ID" value="KAF9700549.1"/>
    <property type="molecule type" value="Genomic_DNA"/>
</dbReference>
<organism evidence="2 3">
    <name type="scientific">Ascochyta lentis</name>
    <dbReference type="NCBI Taxonomy" id="205686"/>
    <lineage>
        <taxon>Eukaryota</taxon>
        <taxon>Fungi</taxon>
        <taxon>Dikarya</taxon>
        <taxon>Ascomycota</taxon>
        <taxon>Pezizomycotina</taxon>
        <taxon>Dothideomycetes</taxon>
        <taxon>Pleosporomycetidae</taxon>
        <taxon>Pleosporales</taxon>
        <taxon>Pleosporineae</taxon>
        <taxon>Didymellaceae</taxon>
        <taxon>Ascochyta</taxon>
    </lineage>
</organism>
<evidence type="ECO:0000313" key="3">
    <source>
        <dbReference type="Proteomes" id="UP000651452"/>
    </source>
</evidence>
<evidence type="ECO:0000313" key="2">
    <source>
        <dbReference type="EMBL" id="KAF9700549.1"/>
    </source>
</evidence>
<reference evidence="2" key="1">
    <citation type="submission" date="2018-12" db="EMBL/GenBank/DDBJ databases">
        <authorList>
            <person name="Syme R.A."/>
            <person name="Farfan-Caceres L."/>
            <person name="Lichtenzveig J."/>
        </authorList>
    </citation>
    <scope>NUCLEOTIDE SEQUENCE</scope>
    <source>
        <strain evidence="2">Al4</strain>
    </source>
</reference>
<evidence type="ECO:0000256" key="1">
    <source>
        <dbReference type="SAM" id="MobiDB-lite"/>
    </source>
</evidence>
<sequence length="139" mass="15251">MSANSVTPAEEAKQQIPATHKQNPTTPPAKASPHRSLTHVLSSLKDLLSIAETLIVTTQQYARAMQSVLAHLSSLTPDPSTQRSLGAQRWQLMLLEDKQADALEKKREVQRYVDRVEKGEASMSAKEVKVLLIALANAL</sequence>
<proteinExistence type="predicted"/>
<protein>
    <submittedName>
        <fullName evidence="2">Uncharacterized protein</fullName>
    </submittedName>
</protein>
<gene>
    <name evidence="2" type="ORF">EKO04_001334</name>
</gene>
<comment type="caution">
    <text evidence="2">The sequence shown here is derived from an EMBL/GenBank/DDBJ whole genome shotgun (WGS) entry which is preliminary data.</text>
</comment>
<name>A0A8H7J9U4_9PLEO</name>
<reference evidence="2" key="2">
    <citation type="submission" date="2020-09" db="EMBL/GenBank/DDBJ databases">
        <title>Reference genome assembly for Australian Ascochyta lentis isolate Al4.</title>
        <authorList>
            <person name="Lee R.C."/>
            <person name="Farfan-Caceres L.M."/>
            <person name="Debler J.W."/>
            <person name="Williams A.H."/>
            <person name="Henares B.M."/>
        </authorList>
    </citation>
    <scope>NUCLEOTIDE SEQUENCE</scope>
    <source>
        <strain evidence="2">Al4</strain>
    </source>
</reference>
<accession>A0A8H7J9U4</accession>